<protein>
    <recommendedName>
        <fullName evidence="6">DUF4216 domain-containing protein</fullName>
    </recommendedName>
</protein>
<comment type="caution">
    <text evidence="4">The sequence shown here is derived from an EMBL/GenBank/DDBJ whole genome shotgun (WGS) entry which is preliminary data.</text>
</comment>
<feature type="domain" description="Transposase-associated" evidence="3">
    <location>
        <begin position="5"/>
        <end position="78"/>
    </location>
</feature>
<evidence type="ECO:0008006" key="6">
    <source>
        <dbReference type="Google" id="ProtNLM"/>
    </source>
</evidence>
<dbReference type="InterPro" id="IPR025312">
    <property type="entry name" value="DUF4216"/>
</dbReference>
<dbReference type="PANTHER" id="PTHR48451:SF1">
    <property type="entry name" value="DUF4218 DOMAIN-CONTAINING PROTEIN"/>
    <property type="match status" value="1"/>
</dbReference>
<dbReference type="Pfam" id="PF13952">
    <property type="entry name" value="DUF4216"/>
    <property type="match status" value="1"/>
</dbReference>
<evidence type="ECO:0000259" key="3">
    <source>
        <dbReference type="Pfam" id="PF13963"/>
    </source>
</evidence>
<evidence type="ECO:0000313" key="4">
    <source>
        <dbReference type="EMBL" id="KAI5444556.1"/>
    </source>
</evidence>
<dbReference type="Proteomes" id="UP001058974">
    <property type="component" value="Chromosome 1"/>
</dbReference>
<evidence type="ECO:0000259" key="2">
    <source>
        <dbReference type="Pfam" id="PF13960"/>
    </source>
</evidence>
<reference evidence="4 5" key="1">
    <citation type="journal article" date="2022" name="Nat. Genet.">
        <title>Improved pea reference genome and pan-genome highlight genomic features and evolutionary characteristics.</title>
        <authorList>
            <person name="Yang T."/>
            <person name="Liu R."/>
            <person name="Luo Y."/>
            <person name="Hu S."/>
            <person name="Wang D."/>
            <person name="Wang C."/>
            <person name="Pandey M.K."/>
            <person name="Ge S."/>
            <person name="Xu Q."/>
            <person name="Li N."/>
            <person name="Li G."/>
            <person name="Huang Y."/>
            <person name="Saxena R.K."/>
            <person name="Ji Y."/>
            <person name="Li M."/>
            <person name="Yan X."/>
            <person name="He Y."/>
            <person name="Liu Y."/>
            <person name="Wang X."/>
            <person name="Xiang C."/>
            <person name="Varshney R.K."/>
            <person name="Ding H."/>
            <person name="Gao S."/>
            <person name="Zong X."/>
        </authorList>
    </citation>
    <scope>NUCLEOTIDE SEQUENCE [LARGE SCALE GENOMIC DNA]</scope>
    <source>
        <strain evidence="4 5">cv. Zhongwan 6</strain>
    </source>
</reference>
<dbReference type="InterPro" id="IPR029480">
    <property type="entry name" value="Transpos_assoc"/>
</dbReference>
<dbReference type="EMBL" id="JAMSHJ010000001">
    <property type="protein sequence ID" value="KAI5444556.1"/>
    <property type="molecule type" value="Genomic_DNA"/>
</dbReference>
<dbReference type="Pfam" id="PF13963">
    <property type="entry name" value="Transpos_assoc"/>
    <property type="match status" value="1"/>
</dbReference>
<accession>A0A9D5GX31</accession>
<dbReference type="Pfam" id="PF13960">
    <property type="entry name" value="DUF4218"/>
    <property type="match status" value="1"/>
</dbReference>
<gene>
    <name evidence="4" type="ORF">KIW84_012988</name>
</gene>
<organism evidence="4 5">
    <name type="scientific">Pisum sativum</name>
    <name type="common">Garden pea</name>
    <name type="synonym">Lathyrus oleraceus</name>
    <dbReference type="NCBI Taxonomy" id="3888"/>
    <lineage>
        <taxon>Eukaryota</taxon>
        <taxon>Viridiplantae</taxon>
        <taxon>Streptophyta</taxon>
        <taxon>Embryophyta</taxon>
        <taxon>Tracheophyta</taxon>
        <taxon>Spermatophyta</taxon>
        <taxon>Magnoliopsida</taxon>
        <taxon>eudicotyledons</taxon>
        <taxon>Gunneridae</taxon>
        <taxon>Pentapetalae</taxon>
        <taxon>rosids</taxon>
        <taxon>fabids</taxon>
        <taxon>Fabales</taxon>
        <taxon>Fabaceae</taxon>
        <taxon>Papilionoideae</taxon>
        <taxon>50 kb inversion clade</taxon>
        <taxon>NPAAA clade</taxon>
        <taxon>Hologalegina</taxon>
        <taxon>IRL clade</taxon>
        <taxon>Fabeae</taxon>
        <taxon>Lathyrus</taxon>
    </lineage>
</organism>
<dbReference type="Gramene" id="Psat01G0298800-T1">
    <property type="protein sequence ID" value="KAI5444556.1"/>
    <property type="gene ID" value="KIW84_012988"/>
</dbReference>
<dbReference type="PANTHER" id="PTHR48451">
    <property type="entry name" value="DUF4218 DOMAIN-CONTAINING PROTEIN"/>
    <property type="match status" value="1"/>
</dbReference>
<name>A0A9D5GX31_PEA</name>
<dbReference type="InterPro" id="IPR025452">
    <property type="entry name" value="DUF4218"/>
</dbReference>
<evidence type="ECO:0000259" key="1">
    <source>
        <dbReference type="Pfam" id="PF13952"/>
    </source>
</evidence>
<keyword evidence="5" id="KW-1185">Reference proteome</keyword>
<proteinExistence type="predicted"/>
<sequence>MQIDKSWIDKPQDTLEYENGLINFLNFSFHHKSIDGLKIKCPSSKCGFKKWGTWDEVYVHHKNRPFPKNYKVWNWHGEGSSINEPQVFERTHVAEDTFQPQNAMVNMVHDAFGFTQSSLNNLGPSFENNNEGRNSIWGEDKAEFFDWLKDVNQPLYEGYLGHLKSYVRNKAQPEGSIAEGYLAEEVLTFCSQYIDEIETRISRPARIDDYPDERDSSHRSTIFPPIGRAVGAFSTFDLSTMEKTQAHRYVLLNCPQVKPYIDEFKEYLRIRSKRRRQSTTEIEKMISKDFIVWFPQRIMNPDISNIVSDDLKYLAKGPTTQARRYSAFNINGFKFRTIAREHGLKTQKSGVYLASSTSCVASSVDTNFREANLLYYGKLEDTIELNYYGRFKVTLFRCKWVDTTKDRGYKKDSWGFTSVNFSRSIHMGDREEHDPYFEASQAQMVYYVNDEIDKDWSVNVYLKPRDLYDMGDQIDIEVCPEQNLNQFFGDSDHLSLIREDVDDELINKEHGTIQKLRLNCKDVNGMPNNLRIIVEFDEFYSPIGEAAGLLAGVCGLVATNSLFFPIGFDKWSDMPEDYFDEQWKTLFEEKIDTHLNKNPEASYEISSNDVVGKVLGREHPGRVRAMGMGVVPTTAFKHTTTRLSGMDFGSSSGSNSSGSSSLVEQRLASVTALLEAVVGYISAKEGGTLPAELAAVLANQTQQASEAGNIHEENHQSHSKDI</sequence>
<feature type="domain" description="DUF4218" evidence="2">
    <location>
        <begin position="155"/>
        <end position="207"/>
    </location>
</feature>
<evidence type="ECO:0000313" key="5">
    <source>
        <dbReference type="Proteomes" id="UP001058974"/>
    </source>
</evidence>
<dbReference type="AlphaFoldDB" id="A0A9D5GX31"/>
<feature type="domain" description="DUF4216" evidence="1">
    <location>
        <begin position="383"/>
        <end position="458"/>
    </location>
</feature>